<name>A0AAV2NDJ4_9HYME</name>
<reference evidence="1" key="1">
    <citation type="submission" date="2024-04" db="EMBL/GenBank/DDBJ databases">
        <authorList>
            <consortium name="Molecular Ecology Group"/>
        </authorList>
    </citation>
    <scope>NUCLEOTIDE SEQUENCE</scope>
</reference>
<dbReference type="AlphaFoldDB" id="A0AAV2NDJ4"/>
<protein>
    <submittedName>
        <fullName evidence="1">Uncharacterized protein</fullName>
    </submittedName>
</protein>
<dbReference type="Proteomes" id="UP001497644">
    <property type="component" value="Chromosome 13"/>
</dbReference>
<gene>
    <name evidence="1" type="ORF">LPLAT_LOCUS3993</name>
</gene>
<dbReference type="EMBL" id="OZ034836">
    <property type="protein sequence ID" value="CAL1678099.1"/>
    <property type="molecule type" value="Genomic_DNA"/>
</dbReference>
<sequence length="209" mass="23659">MKIHGRFRELDTNDPRATTTLSHSFCGSPCSPQRTHNGGCTCAKKAKVGSRWVSLGGPRYPSGVVAIACPHAEDAEKEEISILYQIVRGNWHLSSEHHRSFAVDGRRHAARHARAIVRDRDPIPDLSPCAIVRARPRISRPKHTSSNRRHSDDSFRTVDREERFYCRRSQCGEYCWRYRQYRAGDIVCTSTIRKSVTGLSLVDGEPFAV</sequence>
<evidence type="ECO:0000313" key="1">
    <source>
        <dbReference type="EMBL" id="CAL1678099.1"/>
    </source>
</evidence>
<accession>A0AAV2NDJ4</accession>
<proteinExistence type="predicted"/>
<keyword evidence="2" id="KW-1185">Reference proteome</keyword>
<evidence type="ECO:0000313" key="2">
    <source>
        <dbReference type="Proteomes" id="UP001497644"/>
    </source>
</evidence>
<organism evidence="1 2">
    <name type="scientific">Lasius platythorax</name>
    <dbReference type="NCBI Taxonomy" id="488582"/>
    <lineage>
        <taxon>Eukaryota</taxon>
        <taxon>Metazoa</taxon>
        <taxon>Ecdysozoa</taxon>
        <taxon>Arthropoda</taxon>
        <taxon>Hexapoda</taxon>
        <taxon>Insecta</taxon>
        <taxon>Pterygota</taxon>
        <taxon>Neoptera</taxon>
        <taxon>Endopterygota</taxon>
        <taxon>Hymenoptera</taxon>
        <taxon>Apocrita</taxon>
        <taxon>Aculeata</taxon>
        <taxon>Formicoidea</taxon>
        <taxon>Formicidae</taxon>
        <taxon>Formicinae</taxon>
        <taxon>Lasius</taxon>
        <taxon>Lasius</taxon>
    </lineage>
</organism>